<evidence type="ECO:0000256" key="6">
    <source>
        <dbReference type="RuleBase" id="RU003856"/>
    </source>
</evidence>
<keyword evidence="2 6" id="KW-0646">Protease inhibitor</keyword>
<feature type="region of interest" description="Disordered" evidence="7">
    <location>
        <begin position="126"/>
        <end position="158"/>
    </location>
</feature>
<feature type="signal peptide" evidence="8">
    <location>
        <begin position="1"/>
        <end position="32"/>
    </location>
</feature>
<dbReference type="EMBL" id="JACEFO010000145">
    <property type="protein sequence ID" value="KAF8780029.1"/>
    <property type="molecule type" value="Genomic_DNA"/>
</dbReference>
<keyword evidence="3 6" id="KW-0722">Serine protease inhibitor</keyword>
<feature type="site" description="Reactive bond for trypsin" evidence="5">
    <location>
        <begin position="176"/>
        <end position="177"/>
    </location>
</feature>
<evidence type="ECO:0000256" key="2">
    <source>
        <dbReference type="ARBA" id="ARBA00022690"/>
    </source>
</evidence>
<dbReference type="Gene3D" id="2.10.69.10">
    <property type="entry name" value="Cysteine Protease (Bromelain) Inhibitor, subunit H"/>
    <property type="match status" value="2"/>
</dbReference>
<dbReference type="InterPro" id="IPR035995">
    <property type="entry name" value="Bowman-Birk_prot_inh"/>
</dbReference>
<protein>
    <recommendedName>
        <fullName evidence="9">Bowman-Birk serine protease inhibitors family domain-containing protein</fullName>
    </recommendedName>
</protein>
<feature type="domain" description="Bowman-Birk serine protease inhibitors family" evidence="9">
    <location>
        <begin position="168"/>
        <end position="230"/>
    </location>
</feature>
<dbReference type="Proteomes" id="UP000636709">
    <property type="component" value="Unassembled WGS sequence"/>
</dbReference>
<dbReference type="GO" id="GO:0004867">
    <property type="term" value="F:serine-type endopeptidase inhibitor activity"/>
    <property type="evidence" value="ECO:0007669"/>
    <property type="project" value="UniProtKB-KW"/>
</dbReference>
<reference evidence="10" key="1">
    <citation type="submission" date="2020-07" db="EMBL/GenBank/DDBJ databases">
        <title>Genome sequence and genetic diversity analysis of an under-domesticated orphan crop, white fonio (Digitaria exilis).</title>
        <authorList>
            <person name="Bennetzen J.L."/>
            <person name="Chen S."/>
            <person name="Ma X."/>
            <person name="Wang X."/>
            <person name="Yssel A.E.J."/>
            <person name="Chaluvadi S.R."/>
            <person name="Johnson M."/>
            <person name="Gangashetty P."/>
            <person name="Hamidou F."/>
            <person name="Sanogo M.D."/>
            <person name="Zwaenepoel A."/>
            <person name="Wallace J."/>
            <person name="Van De Peer Y."/>
            <person name="Van Deynze A."/>
        </authorList>
    </citation>
    <scope>NUCLEOTIDE SEQUENCE</scope>
    <source>
        <tissue evidence="10">Leaves</tissue>
    </source>
</reference>
<gene>
    <name evidence="10" type="ORF">HU200_001995</name>
</gene>
<feature type="chain" id="PRO_5032289649" description="Bowman-Birk serine protease inhibitors family domain-containing protein" evidence="8">
    <location>
        <begin position="33"/>
        <end position="244"/>
    </location>
</feature>
<dbReference type="SMART" id="SM00269">
    <property type="entry name" value="BowB"/>
    <property type="match status" value="2"/>
</dbReference>
<evidence type="ECO:0000256" key="7">
    <source>
        <dbReference type="SAM" id="MobiDB-lite"/>
    </source>
</evidence>
<feature type="site" description="Reactive bond for trypsin" evidence="5">
    <location>
        <begin position="84"/>
        <end position="85"/>
    </location>
</feature>
<evidence type="ECO:0000259" key="9">
    <source>
        <dbReference type="SMART" id="SM00269"/>
    </source>
</evidence>
<dbReference type="PANTHER" id="PTHR33479:SF22">
    <property type="entry name" value="BOWMAN-BIRK TYPE BRAN TRYPSIN INHIBITOR"/>
    <property type="match status" value="1"/>
</dbReference>
<evidence type="ECO:0000256" key="5">
    <source>
        <dbReference type="PIRSR" id="PIRSR600877-50"/>
    </source>
</evidence>
<evidence type="ECO:0000313" key="10">
    <source>
        <dbReference type="EMBL" id="KAF8780029.1"/>
    </source>
</evidence>
<evidence type="ECO:0000256" key="4">
    <source>
        <dbReference type="ARBA" id="ARBA00023157"/>
    </source>
</evidence>
<organism evidence="10 11">
    <name type="scientific">Digitaria exilis</name>
    <dbReference type="NCBI Taxonomy" id="1010633"/>
    <lineage>
        <taxon>Eukaryota</taxon>
        <taxon>Viridiplantae</taxon>
        <taxon>Streptophyta</taxon>
        <taxon>Embryophyta</taxon>
        <taxon>Tracheophyta</taxon>
        <taxon>Spermatophyta</taxon>
        <taxon>Magnoliopsida</taxon>
        <taxon>Liliopsida</taxon>
        <taxon>Poales</taxon>
        <taxon>Poaceae</taxon>
        <taxon>PACMAD clade</taxon>
        <taxon>Panicoideae</taxon>
        <taxon>Panicodae</taxon>
        <taxon>Paniceae</taxon>
        <taxon>Anthephorinae</taxon>
        <taxon>Digitaria</taxon>
    </lineage>
</organism>
<evidence type="ECO:0000256" key="3">
    <source>
        <dbReference type="ARBA" id="ARBA00022900"/>
    </source>
</evidence>
<comment type="caution">
    <text evidence="10">The sequence shown here is derived from an EMBL/GenBank/DDBJ whole genome shotgun (WGS) entry which is preliminary data.</text>
</comment>
<dbReference type="PANTHER" id="PTHR33479">
    <property type="entry name" value="BOWMAN-BIRK TYPE BRAN TRYPSIN INHIBITOR"/>
    <property type="match status" value="1"/>
</dbReference>
<dbReference type="Pfam" id="PF00228">
    <property type="entry name" value="Bowman-Birk_leg"/>
    <property type="match status" value="1"/>
</dbReference>
<dbReference type="SUPFAM" id="SSF57247">
    <property type="entry name" value="Bowman-Birk inhibitor, BBI"/>
    <property type="match status" value="2"/>
</dbReference>
<dbReference type="CDD" id="cd00023">
    <property type="entry name" value="BBI"/>
    <property type="match status" value="2"/>
</dbReference>
<keyword evidence="4" id="KW-1015">Disulfide bond</keyword>
<proteinExistence type="inferred from homology"/>
<evidence type="ECO:0000256" key="1">
    <source>
        <dbReference type="ARBA" id="ARBA00008506"/>
    </source>
</evidence>
<dbReference type="OrthoDB" id="580536at2759"/>
<dbReference type="AlphaFoldDB" id="A0A835G0A2"/>
<keyword evidence="11" id="KW-1185">Reference proteome</keyword>
<keyword evidence="8" id="KW-0732">Signal</keyword>
<dbReference type="InterPro" id="IPR000877">
    <property type="entry name" value="Prot_inh_BBI"/>
</dbReference>
<accession>A0A835G0A2</accession>
<evidence type="ECO:0000313" key="11">
    <source>
        <dbReference type="Proteomes" id="UP000636709"/>
    </source>
</evidence>
<name>A0A835G0A2_9POAL</name>
<comment type="similarity">
    <text evidence="1 6">Belongs to the Bowman-Birk serine protease inhibitor family.</text>
</comment>
<feature type="domain" description="Bowman-Birk serine protease inhibitors family" evidence="9">
    <location>
        <begin position="76"/>
        <end position="129"/>
    </location>
</feature>
<dbReference type="GO" id="GO:0005576">
    <property type="term" value="C:extracellular region"/>
    <property type="evidence" value="ECO:0007669"/>
    <property type="project" value="InterPro"/>
</dbReference>
<evidence type="ECO:0000256" key="8">
    <source>
        <dbReference type="SAM" id="SignalP"/>
    </source>
</evidence>
<sequence length="244" mass="26171">MARGVASSVPVTMIWLEAALPLLLLVAAGTSAAAVDVVVPDGMDAIRLPTDVRGVADVVAAMASATGANEERPWKCCDVTVCTRSQPPICRCLDKVSRCSRSCKQCDKTSDTMSRTCADWYKGQPGPRCHDDASSSSSLAAGTRMMAAGEEGKRKAAGDENEKRPWKCCSLPICTRSQPPVCHCWDVVKRCSRACERCEQVEAGSSSSSSGGTHRYRCLDTHRGDPGPRCEEKWAPTVASSYHL</sequence>